<organism evidence="1 2">
    <name type="scientific">Cichorium intybus</name>
    <name type="common">Chicory</name>
    <dbReference type="NCBI Taxonomy" id="13427"/>
    <lineage>
        <taxon>Eukaryota</taxon>
        <taxon>Viridiplantae</taxon>
        <taxon>Streptophyta</taxon>
        <taxon>Embryophyta</taxon>
        <taxon>Tracheophyta</taxon>
        <taxon>Spermatophyta</taxon>
        <taxon>Magnoliopsida</taxon>
        <taxon>eudicotyledons</taxon>
        <taxon>Gunneridae</taxon>
        <taxon>Pentapetalae</taxon>
        <taxon>asterids</taxon>
        <taxon>campanulids</taxon>
        <taxon>Asterales</taxon>
        <taxon>Asteraceae</taxon>
        <taxon>Cichorioideae</taxon>
        <taxon>Cichorieae</taxon>
        <taxon>Cichoriinae</taxon>
        <taxon>Cichorium</taxon>
    </lineage>
</organism>
<evidence type="ECO:0000313" key="1">
    <source>
        <dbReference type="EMBL" id="KAI3691144.1"/>
    </source>
</evidence>
<proteinExistence type="predicted"/>
<dbReference type="EMBL" id="CM042017">
    <property type="protein sequence ID" value="KAI3691144.1"/>
    <property type="molecule type" value="Genomic_DNA"/>
</dbReference>
<dbReference type="Proteomes" id="UP001055811">
    <property type="component" value="Linkage Group LG09"/>
</dbReference>
<reference evidence="2" key="1">
    <citation type="journal article" date="2022" name="Mol. Ecol. Resour.">
        <title>The genomes of chicory, endive, great burdock and yacon provide insights into Asteraceae palaeo-polyploidization history and plant inulin production.</title>
        <authorList>
            <person name="Fan W."/>
            <person name="Wang S."/>
            <person name="Wang H."/>
            <person name="Wang A."/>
            <person name="Jiang F."/>
            <person name="Liu H."/>
            <person name="Zhao H."/>
            <person name="Xu D."/>
            <person name="Zhang Y."/>
        </authorList>
    </citation>
    <scope>NUCLEOTIDE SEQUENCE [LARGE SCALE GENOMIC DNA]</scope>
    <source>
        <strain evidence="2">cv. Punajuju</strain>
    </source>
</reference>
<gene>
    <name evidence="1" type="ORF">L2E82_49362</name>
</gene>
<reference evidence="1 2" key="2">
    <citation type="journal article" date="2022" name="Mol. Ecol. Resour.">
        <title>The genomes of chicory, endive, great burdock and yacon provide insights into Asteraceae paleo-polyploidization history and plant inulin production.</title>
        <authorList>
            <person name="Fan W."/>
            <person name="Wang S."/>
            <person name="Wang H."/>
            <person name="Wang A."/>
            <person name="Jiang F."/>
            <person name="Liu H."/>
            <person name="Zhao H."/>
            <person name="Xu D."/>
            <person name="Zhang Y."/>
        </authorList>
    </citation>
    <scope>NUCLEOTIDE SEQUENCE [LARGE SCALE GENOMIC DNA]</scope>
    <source>
        <strain evidence="2">cv. Punajuju</strain>
        <tissue evidence="1">Leaves</tissue>
    </source>
</reference>
<comment type="caution">
    <text evidence="1">The sequence shown here is derived from an EMBL/GenBank/DDBJ whole genome shotgun (WGS) entry which is preliminary data.</text>
</comment>
<accession>A0ACB8Z0G5</accession>
<sequence>MTIVLANLQTLQTYDDDVSLVSTIYLFWKFLIANANNNKSPPHSPTKRLKHLVLHSLEISLDFSHIIHTHKP</sequence>
<evidence type="ECO:0000313" key="2">
    <source>
        <dbReference type="Proteomes" id="UP001055811"/>
    </source>
</evidence>
<keyword evidence="2" id="KW-1185">Reference proteome</keyword>
<protein>
    <submittedName>
        <fullName evidence="1">Uncharacterized protein</fullName>
    </submittedName>
</protein>
<name>A0ACB8Z0G5_CICIN</name>